<dbReference type="RefSeq" id="WP_275632734.1">
    <property type="nucleotide sequence ID" value="NZ_JARGYD010000003.1"/>
</dbReference>
<feature type="chain" id="PRO_5045337138" evidence="2">
    <location>
        <begin position="20"/>
        <end position="202"/>
    </location>
</feature>
<evidence type="ECO:0000313" key="3">
    <source>
        <dbReference type="EMBL" id="MFC3145786.1"/>
    </source>
</evidence>
<dbReference type="Pfam" id="PF10986">
    <property type="entry name" value="ZrgA"/>
    <property type="match status" value="1"/>
</dbReference>
<feature type="signal peptide" evidence="2">
    <location>
        <begin position="1"/>
        <end position="19"/>
    </location>
</feature>
<evidence type="ECO:0000256" key="1">
    <source>
        <dbReference type="SAM" id="MobiDB-lite"/>
    </source>
</evidence>
<name>A0ABV7GZQ9_9RHOB</name>
<reference evidence="4" key="1">
    <citation type="journal article" date="2019" name="Int. J. Syst. Evol. Microbiol.">
        <title>The Global Catalogue of Microorganisms (GCM) 10K type strain sequencing project: providing services to taxonomists for standard genome sequencing and annotation.</title>
        <authorList>
            <consortium name="The Broad Institute Genomics Platform"/>
            <consortium name="The Broad Institute Genome Sequencing Center for Infectious Disease"/>
            <person name="Wu L."/>
            <person name="Ma J."/>
        </authorList>
    </citation>
    <scope>NUCLEOTIDE SEQUENCE [LARGE SCALE GENOMIC DNA]</scope>
    <source>
        <strain evidence="4">KCTC 52366</strain>
    </source>
</reference>
<feature type="region of interest" description="Disordered" evidence="1">
    <location>
        <begin position="106"/>
        <end position="142"/>
    </location>
</feature>
<keyword evidence="4" id="KW-1185">Reference proteome</keyword>
<organism evidence="3 4">
    <name type="scientific">Psychromarinibacter halotolerans</name>
    <dbReference type="NCBI Taxonomy" id="1775175"/>
    <lineage>
        <taxon>Bacteria</taxon>
        <taxon>Pseudomonadati</taxon>
        <taxon>Pseudomonadota</taxon>
        <taxon>Alphaproteobacteria</taxon>
        <taxon>Rhodobacterales</taxon>
        <taxon>Paracoccaceae</taxon>
        <taxon>Psychromarinibacter</taxon>
    </lineage>
</organism>
<comment type="caution">
    <text evidence="3">The sequence shown here is derived from an EMBL/GenBank/DDBJ whole genome shotgun (WGS) entry which is preliminary data.</text>
</comment>
<proteinExistence type="predicted"/>
<evidence type="ECO:0000313" key="4">
    <source>
        <dbReference type="Proteomes" id="UP001595632"/>
    </source>
</evidence>
<sequence>MKTISLALLASVAAAPLLAQEHRELSAHVHGVSTLQVAIDGGTVEMRLDAPGMDIVGFEYAPSSETESMAVDTSIIRLSDAATVVSLPDAAGCELVDGDAAYAREEHDDHHDEHAEDHDHDDHDGHDDHEHAEDHDHDHEASHSAFTAHFVFECASPGALTTLRFPYFDQFENAQEIEVQYVTDAAAGSAEVTRDAPEMTID</sequence>
<dbReference type="InterPro" id="IPR021253">
    <property type="entry name" value="ZrgA-like"/>
</dbReference>
<keyword evidence="2" id="KW-0732">Signal</keyword>
<evidence type="ECO:0000256" key="2">
    <source>
        <dbReference type="SAM" id="SignalP"/>
    </source>
</evidence>
<protein>
    <submittedName>
        <fullName evidence="3">DUF2796 domain-containing protein</fullName>
    </submittedName>
</protein>
<accession>A0ABV7GZQ9</accession>
<dbReference type="Proteomes" id="UP001595632">
    <property type="component" value="Unassembled WGS sequence"/>
</dbReference>
<gene>
    <name evidence="3" type="ORF">ACFOGP_23890</name>
</gene>
<dbReference type="EMBL" id="JBHRTB010000010">
    <property type="protein sequence ID" value="MFC3145786.1"/>
    <property type="molecule type" value="Genomic_DNA"/>
</dbReference>